<keyword evidence="3" id="KW-1185">Reference proteome</keyword>
<dbReference type="CDD" id="cd02199">
    <property type="entry name" value="YjgF_YER057c_UK114_like_1"/>
    <property type="match status" value="1"/>
</dbReference>
<organism evidence="2 3">
    <name type="scientific">Ramlibacter alkalitolerans</name>
    <dbReference type="NCBI Taxonomy" id="2039631"/>
    <lineage>
        <taxon>Bacteria</taxon>
        <taxon>Pseudomonadati</taxon>
        <taxon>Pseudomonadota</taxon>
        <taxon>Betaproteobacteria</taxon>
        <taxon>Burkholderiales</taxon>
        <taxon>Comamonadaceae</taxon>
        <taxon>Ramlibacter</taxon>
    </lineage>
</organism>
<name>A0ABS1JPB4_9BURK</name>
<comment type="caution">
    <text evidence="2">The sequence shown here is derived from an EMBL/GenBank/DDBJ whole genome shotgun (WGS) entry which is preliminary data.</text>
</comment>
<proteinExistence type="predicted"/>
<dbReference type="PANTHER" id="PTHR43760:SF1">
    <property type="entry name" value="ENDORIBONUCLEASE L-PSP_CHORISMATE MUTASE-LIKE DOMAIN-CONTAINING PROTEIN"/>
    <property type="match status" value="1"/>
</dbReference>
<dbReference type="Pfam" id="PF14588">
    <property type="entry name" value="YjgF_endoribonc"/>
    <property type="match status" value="1"/>
</dbReference>
<dbReference type="PANTHER" id="PTHR43760">
    <property type="entry name" value="ENDORIBONUCLEASE-RELATED"/>
    <property type="match status" value="1"/>
</dbReference>
<dbReference type="InterPro" id="IPR035959">
    <property type="entry name" value="RutC-like_sf"/>
</dbReference>
<accession>A0ABS1JPB4</accession>
<evidence type="ECO:0000313" key="2">
    <source>
        <dbReference type="EMBL" id="MBL0425981.1"/>
    </source>
</evidence>
<dbReference type="SUPFAM" id="SSF55298">
    <property type="entry name" value="YjgF-like"/>
    <property type="match status" value="1"/>
</dbReference>
<dbReference type="Gene3D" id="3.30.1330.40">
    <property type="entry name" value="RutC-like"/>
    <property type="match status" value="1"/>
</dbReference>
<protein>
    <submittedName>
        <fullName evidence="2">RidA family protein</fullName>
    </submittedName>
</protein>
<dbReference type="EMBL" id="JAEQND010000006">
    <property type="protein sequence ID" value="MBL0425981.1"/>
    <property type="molecule type" value="Genomic_DNA"/>
</dbReference>
<evidence type="ECO:0000313" key="3">
    <source>
        <dbReference type="Proteomes" id="UP000622707"/>
    </source>
</evidence>
<sequence length="160" mass="16747">MSRDTDFTAAASALGLSFDGEIRLGGIYAPVVRDGNTLYVSGQVPRVGEVVAVTGRAGADVPLDEAQRAAKICVLRGLALLRRALGSLDAVRAIPKMNVYVQCSEHFTQHSEVGDAASALLHAIFGEAGAHARTSIGVYQLPKDATVEIDLVACALEGRT</sequence>
<dbReference type="Proteomes" id="UP000622707">
    <property type="component" value="Unassembled WGS sequence"/>
</dbReference>
<feature type="domain" description="Endoribonuclease L-PSP/chorismate mutase-like" evidence="1">
    <location>
        <begin position="25"/>
        <end position="138"/>
    </location>
</feature>
<dbReference type="RefSeq" id="WP_201689923.1">
    <property type="nucleotide sequence ID" value="NZ_JAEQND010000006.1"/>
</dbReference>
<gene>
    <name evidence="2" type="ORF">JI746_12780</name>
</gene>
<dbReference type="InterPro" id="IPR013813">
    <property type="entry name" value="Endoribo_LPSP/chorism_mut-like"/>
</dbReference>
<evidence type="ECO:0000259" key="1">
    <source>
        <dbReference type="Pfam" id="PF14588"/>
    </source>
</evidence>
<reference evidence="2 3" key="1">
    <citation type="journal article" date="2017" name="Int. J. Syst. Evol. Microbiol.">
        <title>Ramlibacter alkalitolerans sp. nov., alkali-tolerant bacterium isolated from soil of ginseng.</title>
        <authorList>
            <person name="Lee D.H."/>
            <person name="Cha C.J."/>
        </authorList>
    </citation>
    <scope>NUCLEOTIDE SEQUENCE [LARGE SCALE GENOMIC DNA]</scope>
    <source>
        <strain evidence="2 3">KACC 19305</strain>
    </source>
</reference>